<keyword evidence="1" id="KW-1133">Transmembrane helix</keyword>
<evidence type="ECO:0000313" key="2">
    <source>
        <dbReference type="EMBL" id="PZO85703.1"/>
    </source>
</evidence>
<evidence type="ECO:0000313" key="3">
    <source>
        <dbReference type="Proteomes" id="UP000249557"/>
    </source>
</evidence>
<organism evidence="2 3">
    <name type="scientific">Micavibrio aeruginosavorus</name>
    <dbReference type="NCBI Taxonomy" id="349221"/>
    <lineage>
        <taxon>Bacteria</taxon>
        <taxon>Pseudomonadati</taxon>
        <taxon>Bdellovibrionota</taxon>
        <taxon>Bdellovibrionia</taxon>
        <taxon>Bdellovibrionales</taxon>
        <taxon>Pseudobdellovibrionaceae</taxon>
        <taxon>Micavibrio</taxon>
    </lineage>
</organism>
<feature type="transmembrane region" description="Helical" evidence="1">
    <location>
        <begin position="189"/>
        <end position="211"/>
    </location>
</feature>
<evidence type="ECO:0000256" key="1">
    <source>
        <dbReference type="SAM" id="Phobius"/>
    </source>
</evidence>
<feature type="transmembrane region" description="Helical" evidence="1">
    <location>
        <begin position="147"/>
        <end position="168"/>
    </location>
</feature>
<comment type="caution">
    <text evidence="2">The sequence shown here is derived from an EMBL/GenBank/DDBJ whole genome shotgun (WGS) entry which is preliminary data.</text>
</comment>
<sequence>MVNQNAALKNPEIREETDFGRRIDENRANGEIYDAQIAAAAELARTAHNDDEQKFAQIDAELELAGYNAASDAAAQYKKGPIAIEEILGQPAGAEVKARKGLSNIFTSSNAKTFAIGAGASATVSMSIRMSVMGIGAFAGFGGVTVAGVSVLPIAAAAGAGVGVYKYIRERNQQIKSGAEVTASLKRHLLTSTFLGFAGGAASQAFMHYILPMPFTQQALDWAGTKIGAAMAVIPGGDVIKSAVKSATETVGNYASPVVARIAEASNNLFDSAKAAVAPAVEPVKSFFASAFTSAKSFFGFKSPEIKAEVPVIKPSVQQTVVADVTGSDVTAPAVEVQTPEVQLQTVESQLPSVDDMQKNLEESFKAVDQLNSSAAPVTAATPEINV</sequence>
<reference evidence="2 3" key="1">
    <citation type="submission" date="2017-08" db="EMBL/GenBank/DDBJ databases">
        <title>Infants hospitalized years apart are colonized by the same room-sourced microbial strains.</title>
        <authorList>
            <person name="Brooks B."/>
            <person name="Olm M.R."/>
            <person name="Firek B.A."/>
            <person name="Baker R."/>
            <person name="Thomas B.C."/>
            <person name="Morowitz M.J."/>
            <person name="Banfield J.F."/>
        </authorList>
    </citation>
    <scope>NUCLEOTIDE SEQUENCE [LARGE SCALE GENOMIC DNA]</scope>
    <source>
        <strain evidence="2">S2_018_000_R2_104</strain>
    </source>
</reference>
<accession>A0A2W4ZTH9</accession>
<keyword evidence="1" id="KW-0472">Membrane</keyword>
<feature type="non-terminal residue" evidence="2">
    <location>
        <position position="387"/>
    </location>
</feature>
<proteinExistence type="predicted"/>
<protein>
    <submittedName>
        <fullName evidence="2">Uncharacterized protein</fullName>
    </submittedName>
</protein>
<keyword evidence="1" id="KW-0812">Transmembrane</keyword>
<gene>
    <name evidence="2" type="ORF">DI626_07315</name>
</gene>
<feature type="transmembrane region" description="Helical" evidence="1">
    <location>
        <begin position="114"/>
        <end position="141"/>
    </location>
</feature>
<dbReference type="Proteomes" id="UP000249557">
    <property type="component" value="Unassembled WGS sequence"/>
</dbReference>
<name>A0A2W4ZTH9_9BACT</name>
<dbReference type="EMBL" id="QFNK01000143">
    <property type="protein sequence ID" value="PZO85703.1"/>
    <property type="molecule type" value="Genomic_DNA"/>
</dbReference>
<dbReference type="AlphaFoldDB" id="A0A2W4ZTH9"/>